<evidence type="ECO:0000313" key="6">
    <source>
        <dbReference type="Proteomes" id="UP000424468"/>
    </source>
</evidence>
<evidence type="ECO:0000259" key="4">
    <source>
        <dbReference type="PROSITE" id="PS50076"/>
    </source>
</evidence>
<proteinExistence type="predicted"/>
<dbReference type="GO" id="GO:0042026">
    <property type="term" value="P:protein refolding"/>
    <property type="evidence" value="ECO:0007669"/>
    <property type="project" value="TreeGrafter"/>
</dbReference>
<evidence type="ECO:0000256" key="2">
    <source>
        <dbReference type="SAM" id="MobiDB-lite"/>
    </source>
</evidence>
<dbReference type="RefSeq" id="WP_211360453.1">
    <property type="nucleotide sequence ID" value="NZ_CP046276.1"/>
</dbReference>
<dbReference type="Pfam" id="PF00226">
    <property type="entry name" value="DnaJ"/>
    <property type="match status" value="1"/>
</dbReference>
<keyword evidence="3" id="KW-1133">Transmembrane helix</keyword>
<dbReference type="SMART" id="SM00271">
    <property type="entry name" value="DnaJ"/>
    <property type="match status" value="1"/>
</dbReference>
<dbReference type="PANTHER" id="PTHR43096">
    <property type="entry name" value="DNAJ HOMOLOG 1, MITOCHONDRIAL-RELATED"/>
    <property type="match status" value="1"/>
</dbReference>
<dbReference type="PROSITE" id="PS50076">
    <property type="entry name" value="DNAJ_2"/>
    <property type="match status" value="1"/>
</dbReference>
<evidence type="ECO:0000256" key="3">
    <source>
        <dbReference type="SAM" id="Phobius"/>
    </source>
</evidence>
<dbReference type="GO" id="GO:0005737">
    <property type="term" value="C:cytoplasm"/>
    <property type="evidence" value="ECO:0007669"/>
    <property type="project" value="TreeGrafter"/>
</dbReference>
<dbReference type="EMBL" id="CP046276">
    <property type="protein sequence ID" value="QGS52291.1"/>
    <property type="molecule type" value="Genomic_DNA"/>
</dbReference>
<keyword evidence="3" id="KW-0472">Membrane</keyword>
<dbReference type="PANTHER" id="PTHR43096:SF52">
    <property type="entry name" value="DNAJ HOMOLOG 1, MITOCHONDRIAL-RELATED"/>
    <property type="match status" value="1"/>
</dbReference>
<dbReference type="Gene3D" id="1.10.287.110">
    <property type="entry name" value="DnaJ domain"/>
    <property type="match status" value="1"/>
</dbReference>
<feature type="domain" description="J" evidence="4">
    <location>
        <begin position="72"/>
        <end position="131"/>
    </location>
</feature>
<keyword evidence="6" id="KW-1185">Reference proteome</keyword>
<evidence type="ECO:0000256" key="1">
    <source>
        <dbReference type="ARBA" id="ARBA00023186"/>
    </source>
</evidence>
<dbReference type="InterPro" id="IPR001623">
    <property type="entry name" value="DnaJ_domain"/>
</dbReference>
<dbReference type="CDD" id="cd06257">
    <property type="entry name" value="DnaJ"/>
    <property type="match status" value="1"/>
</dbReference>
<dbReference type="Proteomes" id="UP000424468">
    <property type="component" value="Chromosome"/>
</dbReference>
<dbReference type="SUPFAM" id="SSF46565">
    <property type="entry name" value="Chaperone J-domain"/>
    <property type="match status" value="1"/>
</dbReference>
<dbReference type="AlphaFoldDB" id="A0A6I6CBG4"/>
<keyword evidence="1" id="KW-0143">Chaperone</keyword>
<organism evidence="5 6">
    <name type="scientific">Spiroplasma tabanidicola</name>
    <dbReference type="NCBI Taxonomy" id="324079"/>
    <lineage>
        <taxon>Bacteria</taxon>
        <taxon>Bacillati</taxon>
        <taxon>Mycoplasmatota</taxon>
        <taxon>Mollicutes</taxon>
        <taxon>Entomoplasmatales</taxon>
        <taxon>Spiroplasmataceae</taxon>
        <taxon>Spiroplasma</taxon>
    </lineage>
</organism>
<reference evidence="5 6" key="1">
    <citation type="submission" date="2019-11" db="EMBL/GenBank/DDBJ databases">
        <title>Complete genome sequence of Spiroplasma tabanidicola TAUS-1 (DSM 22603).</title>
        <authorList>
            <person name="Huang C.-T."/>
            <person name="Lin Y.-C."/>
            <person name="Kuo C.-H."/>
        </authorList>
    </citation>
    <scope>NUCLEOTIDE SEQUENCE [LARGE SCALE GENOMIC DNA]</scope>
    <source>
        <strain evidence="5 6">TAUS-1</strain>
    </source>
</reference>
<accession>A0A6I6CBG4</accession>
<protein>
    <submittedName>
        <fullName evidence="5">DnaJ family protein</fullName>
    </submittedName>
</protein>
<evidence type="ECO:0000313" key="5">
    <source>
        <dbReference type="EMBL" id="QGS52291.1"/>
    </source>
</evidence>
<dbReference type="KEGG" id="stab:STABA_v1c09380"/>
<name>A0A6I6CBG4_9MOLU</name>
<sequence length="131" mass="15595">MDKVLEIIFRILYYIFIVMIIQSIFRTGRRSNNRERDDQRSNFSNDQHQQSSSDDYYSNEQQFNQEEKSLIQAYKIMGVSTSATDADIKKKYRELAKKYHPDVNGSKEAQKKMSEINNAYDLITEKRKIKH</sequence>
<gene>
    <name evidence="5" type="ORF">STABA_v1c09380</name>
</gene>
<dbReference type="InterPro" id="IPR036869">
    <property type="entry name" value="J_dom_sf"/>
</dbReference>
<dbReference type="PRINTS" id="PR00625">
    <property type="entry name" value="JDOMAIN"/>
</dbReference>
<feature type="region of interest" description="Disordered" evidence="2">
    <location>
        <begin position="29"/>
        <end position="61"/>
    </location>
</feature>
<feature type="compositionally biased region" description="Low complexity" evidence="2">
    <location>
        <begin position="41"/>
        <end position="61"/>
    </location>
</feature>
<dbReference type="GO" id="GO:0051082">
    <property type="term" value="F:unfolded protein binding"/>
    <property type="evidence" value="ECO:0007669"/>
    <property type="project" value="TreeGrafter"/>
</dbReference>
<keyword evidence="3" id="KW-0812">Transmembrane</keyword>
<feature type="transmembrane region" description="Helical" evidence="3">
    <location>
        <begin position="7"/>
        <end position="25"/>
    </location>
</feature>